<dbReference type="InterPro" id="IPR008969">
    <property type="entry name" value="CarboxyPept-like_regulatory"/>
</dbReference>
<feature type="signal peptide" evidence="10">
    <location>
        <begin position="1"/>
        <end position="22"/>
    </location>
</feature>
<dbReference type="InterPro" id="IPR037066">
    <property type="entry name" value="Plug_dom_sf"/>
</dbReference>
<evidence type="ECO:0000256" key="8">
    <source>
        <dbReference type="PROSITE-ProRule" id="PRU01360"/>
    </source>
</evidence>
<keyword evidence="4 8" id="KW-0812">Transmembrane</keyword>
<evidence type="ECO:0000256" key="7">
    <source>
        <dbReference type="ARBA" id="ARBA00023237"/>
    </source>
</evidence>
<dbReference type="InterPro" id="IPR023997">
    <property type="entry name" value="TonB-dep_OMP_SusC/RagA_CS"/>
</dbReference>
<name>A0A4R6Q8C5_9FLAO</name>
<comment type="caution">
    <text evidence="13">The sequence shown here is derived from an EMBL/GenBank/DDBJ whole genome shotgun (WGS) entry which is preliminary data.</text>
</comment>
<dbReference type="Pfam" id="PF13715">
    <property type="entry name" value="CarbopepD_reg_2"/>
    <property type="match status" value="1"/>
</dbReference>
<accession>A0A4R6Q8C5</accession>
<evidence type="ECO:0000256" key="10">
    <source>
        <dbReference type="SAM" id="SignalP"/>
    </source>
</evidence>
<feature type="domain" description="TonB-dependent receptor-like beta-barrel" evidence="11">
    <location>
        <begin position="448"/>
        <end position="939"/>
    </location>
</feature>
<comment type="subcellular location">
    <subcellularLocation>
        <location evidence="1 8">Cell outer membrane</location>
        <topology evidence="1 8">Multi-pass membrane protein</topology>
    </subcellularLocation>
</comment>
<dbReference type="InterPro" id="IPR000531">
    <property type="entry name" value="Beta-barrel_TonB"/>
</dbReference>
<dbReference type="InterPro" id="IPR039426">
    <property type="entry name" value="TonB-dep_rcpt-like"/>
</dbReference>
<reference evidence="13 14" key="1">
    <citation type="submission" date="2019-03" db="EMBL/GenBank/DDBJ databases">
        <title>Genomic Encyclopedia of Archaeal and Bacterial Type Strains, Phase II (KMG-II): from individual species to whole genera.</title>
        <authorList>
            <person name="Goeker M."/>
        </authorList>
    </citation>
    <scope>NUCLEOTIDE SEQUENCE [LARGE SCALE GENOMIC DNA]</scope>
    <source>
        <strain evidence="13 14">DSM 25687</strain>
    </source>
</reference>
<dbReference type="Pfam" id="PF07715">
    <property type="entry name" value="Plug"/>
    <property type="match status" value="1"/>
</dbReference>
<evidence type="ECO:0000256" key="5">
    <source>
        <dbReference type="ARBA" id="ARBA00023077"/>
    </source>
</evidence>
<dbReference type="Proteomes" id="UP000295260">
    <property type="component" value="Unassembled WGS sequence"/>
</dbReference>
<keyword evidence="14" id="KW-1185">Reference proteome</keyword>
<dbReference type="SUPFAM" id="SSF49464">
    <property type="entry name" value="Carboxypeptidase regulatory domain-like"/>
    <property type="match status" value="1"/>
</dbReference>
<sequence length="1080" mass="117629">MRSKFKWIFSLLLAFSMQLSFAQEKTVTGVVTDKLGPLPGANVVVKGSTNGVQTDFDGKYSIKAKAGDVLQISFTGYDAKSVTVGSANSYNVVLTEGVVLDEVVVVGYGTSTKERFTGTATKVTMENIEAKAVTNVSQALRGEVAGVNVVLGSGAPGSEATIRIRGFGSINGNRNPLYVVDGAPFSSDISAINPADIESMVVLKDAAATSIYGSRGSNGVILITTKQGKSGKSQISVDFKTSVNSNSLPAYDVITSPEEYIELSWKALKTKGALLGESNPAAWASANLYSATGDGESINNAYNIWNASGNSLIDPSTGKFANGITRKYTPTKWSDAAFGTGYRSEANLLFSGGNEKTKYATSFGFVEDQGVVTNSSYKRYTTRINLEHKPKEWLTASGNISYTGAKYTNSGSDEGEAGSSGNIFALTSTTPAIYDIFLRDTNGDLVEDPIFGGNQYDYGALTGRRAWNSTNAIADAKYDRVRDLATTLLGNFNFKIDITKDLAFETRYSGQYQNNDYASRNNPFYGGSAEVGGSLFKDIRTNKNQNFLQLLRYSKTFGRHNLETFVAHESTQNEINVMTGSAQNAVNPYTFDLAQYTTATGRADSFSQRWAIESYFAQLNYDFSKKYFLTASVRRDGSSRFIKNKWGTFGSVGLGWIASKESFLSNVKAIDYLKFKASLGSIADQGTNVQYGFQTYSIENTVGGLYSFLISNTAANRNQTWESAEILQVGLETVLFGNSLEIDVDYYVKNTNNLFFNQAQPGSFGFATLQINDGQLRNSGLEFDVLGHIFKAKNAGDFSLSVGVNGEILENKITQMPRGLDGVRRVFDTANEISKGRSQYDWFMREWAGVDPANGSALWNLYYNDVNGNGIFDDGNVNVIPNMVNYLSQNPDANVQKTTTSNYALATQKYVGKSAIPTVRGAFRINAGFKNLDLTAQFGYSLGGYAYDSGYALLMSNRGLIGADNFHTDIRKAWSQPGDVTDVPRTSASFDTDVQFSAESTRFLIKSDYLSLNNIRLGYTIPKDFLSKMMLSNVNLFVSGDNLFVLSARNGFNPTTIISTTNTGIYTPMTTLSFGAKIEF</sequence>
<dbReference type="PROSITE" id="PS52016">
    <property type="entry name" value="TONB_DEPENDENT_REC_3"/>
    <property type="match status" value="1"/>
</dbReference>
<organism evidence="13 14">
    <name type="scientific">Flavobacterium dankookense</name>
    <dbReference type="NCBI Taxonomy" id="706186"/>
    <lineage>
        <taxon>Bacteria</taxon>
        <taxon>Pseudomonadati</taxon>
        <taxon>Bacteroidota</taxon>
        <taxon>Flavobacteriia</taxon>
        <taxon>Flavobacteriales</taxon>
        <taxon>Flavobacteriaceae</taxon>
        <taxon>Flavobacterium</taxon>
    </lineage>
</organism>
<comment type="similarity">
    <text evidence="8 9">Belongs to the TonB-dependent receptor family.</text>
</comment>
<keyword evidence="10" id="KW-0732">Signal</keyword>
<dbReference type="RefSeq" id="WP_133533639.1">
    <property type="nucleotide sequence ID" value="NZ_SNXR01000015.1"/>
</dbReference>
<dbReference type="EMBL" id="SNXR01000015">
    <property type="protein sequence ID" value="TDP58375.1"/>
    <property type="molecule type" value="Genomic_DNA"/>
</dbReference>
<evidence type="ECO:0000256" key="2">
    <source>
        <dbReference type="ARBA" id="ARBA00022448"/>
    </source>
</evidence>
<evidence type="ECO:0000256" key="6">
    <source>
        <dbReference type="ARBA" id="ARBA00023136"/>
    </source>
</evidence>
<evidence type="ECO:0000313" key="14">
    <source>
        <dbReference type="Proteomes" id="UP000295260"/>
    </source>
</evidence>
<dbReference type="Gene3D" id="2.60.40.1120">
    <property type="entry name" value="Carboxypeptidase-like, regulatory domain"/>
    <property type="match status" value="1"/>
</dbReference>
<evidence type="ECO:0000259" key="12">
    <source>
        <dbReference type="Pfam" id="PF07715"/>
    </source>
</evidence>
<evidence type="ECO:0000256" key="9">
    <source>
        <dbReference type="RuleBase" id="RU003357"/>
    </source>
</evidence>
<dbReference type="InterPro" id="IPR012910">
    <property type="entry name" value="Plug_dom"/>
</dbReference>
<dbReference type="Gene3D" id="2.170.130.10">
    <property type="entry name" value="TonB-dependent receptor, plug domain"/>
    <property type="match status" value="1"/>
</dbReference>
<dbReference type="NCBIfam" id="TIGR04056">
    <property type="entry name" value="OMP_RagA_SusC"/>
    <property type="match status" value="1"/>
</dbReference>
<feature type="domain" description="TonB-dependent receptor plug" evidence="12">
    <location>
        <begin position="114"/>
        <end position="220"/>
    </location>
</feature>
<keyword evidence="2 8" id="KW-0813">Transport</keyword>
<dbReference type="Pfam" id="PF00593">
    <property type="entry name" value="TonB_dep_Rec_b-barrel"/>
    <property type="match status" value="1"/>
</dbReference>
<evidence type="ECO:0000259" key="11">
    <source>
        <dbReference type="Pfam" id="PF00593"/>
    </source>
</evidence>
<dbReference type="FunFam" id="2.170.130.10:FF:000008">
    <property type="entry name" value="SusC/RagA family TonB-linked outer membrane protein"/>
    <property type="match status" value="1"/>
</dbReference>
<keyword evidence="6 8" id="KW-0472">Membrane</keyword>
<keyword evidence="7 8" id="KW-0998">Cell outer membrane</keyword>
<keyword evidence="5 9" id="KW-0798">TonB box</keyword>
<protein>
    <submittedName>
        <fullName evidence="13">TonB-linked SusC/RagA family outer membrane protein</fullName>
    </submittedName>
</protein>
<evidence type="ECO:0000256" key="3">
    <source>
        <dbReference type="ARBA" id="ARBA00022452"/>
    </source>
</evidence>
<dbReference type="AlphaFoldDB" id="A0A4R6Q8C5"/>
<evidence type="ECO:0000256" key="1">
    <source>
        <dbReference type="ARBA" id="ARBA00004571"/>
    </source>
</evidence>
<keyword evidence="3 8" id="KW-1134">Transmembrane beta strand</keyword>
<dbReference type="SUPFAM" id="SSF56935">
    <property type="entry name" value="Porins"/>
    <property type="match status" value="1"/>
</dbReference>
<dbReference type="OrthoDB" id="9768177at2"/>
<proteinExistence type="inferred from homology"/>
<dbReference type="InterPro" id="IPR036942">
    <property type="entry name" value="Beta-barrel_TonB_sf"/>
</dbReference>
<evidence type="ECO:0000313" key="13">
    <source>
        <dbReference type="EMBL" id="TDP58375.1"/>
    </source>
</evidence>
<dbReference type="NCBIfam" id="TIGR04057">
    <property type="entry name" value="SusC_RagA_signa"/>
    <property type="match status" value="1"/>
</dbReference>
<feature type="chain" id="PRO_5020486958" evidence="10">
    <location>
        <begin position="23"/>
        <end position="1080"/>
    </location>
</feature>
<evidence type="ECO:0000256" key="4">
    <source>
        <dbReference type="ARBA" id="ARBA00022692"/>
    </source>
</evidence>
<dbReference type="InterPro" id="IPR023996">
    <property type="entry name" value="TonB-dep_OMP_SusC/RagA"/>
</dbReference>
<dbReference type="Gene3D" id="2.40.170.20">
    <property type="entry name" value="TonB-dependent receptor, beta-barrel domain"/>
    <property type="match status" value="1"/>
</dbReference>
<dbReference type="GO" id="GO:0009279">
    <property type="term" value="C:cell outer membrane"/>
    <property type="evidence" value="ECO:0007669"/>
    <property type="project" value="UniProtKB-SubCell"/>
</dbReference>
<gene>
    <name evidence="13" type="ORF">BC748_2419</name>
</gene>